<dbReference type="Proteomes" id="UP000720508">
    <property type="component" value="Unassembled WGS sequence"/>
</dbReference>
<evidence type="ECO:0000313" key="3">
    <source>
        <dbReference type="Proteomes" id="UP000720508"/>
    </source>
</evidence>
<gene>
    <name evidence="2" type="ORF">KN815_10425</name>
</gene>
<feature type="region of interest" description="Disordered" evidence="1">
    <location>
        <begin position="1"/>
        <end position="42"/>
    </location>
</feature>
<comment type="caution">
    <text evidence="2">The sequence shown here is derived from an EMBL/GenBank/DDBJ whole genome shotgun (WGS) entry which is preliminary data.</text>
</comment>
<name>A0ABS6CC43_9ACTN</name>
<feature type="non-terminal residue" evidence="2">
    <location>
        <position position="1"/>
    </location>
</feature>
<proteinExistence type="predicted"/>
<keyword evidence="3" id="KW-1185">Reference proteome</keyword>
<accession>A0ABS6CC43</accession>
<organism evidence="2 3">
    <name type="scientific">Streptomyces niphimycinicus</name>
    <dbReference type="NCBI Taxonomy" id="2842201"/>
    <lineage>
        <taxon>Bacteria</taxon>
        <taxon>Bacillati</taxon>
        <taxon>Actinomycetota</taxon>
        <taxon>Actinomycetes</taxon>
        <taxon>Kitasatosporales</taxon>
        <taxon>Streptomycetaceae</taxon>
        <taxon>Streptomyces</taxon>
    </lineage>
</organism>
<evidence type="ECO:0000313" key="2">
    <source>
        <dbReference type="EMBL" id="MBU3864477.1"/>
    </source>
</evidence>
<sequence length="66" mass="7109">GSPRRWPRPPVDAVQRRPGGDTSHVGAQRSNPLDQATRDAVRDAARVQAQRVVRLTTALRAGLATA</sequence>
<protein>
    <submittedName>
        <fullName evidence="2">Uncharacterized protein</fullName>
    </submittedName>
</protein>
<reference evidence="2 3" key="1">
    <citation type="submission" date="2021-06" db="EMBL/GenBank/DDBJ databases">
        <authorList>
            <person name="Pan X."/>
        </authorList>
    </citation>
    <scope>NUCLEOTIDE SEQUENCE [LARGE SCALE GENOMIC DNA]</scope>
    <source>
        <strain evidence="2 3">4503</strain>
    </source>
</reference>
<evidence type="ECO:0000256" key="1">
    <source>
        <dbReference type="SAM" id="MobiDB-lite"/>
    </source>
</evidence>
<dbReference type="EMBL" id="JAHLEM010000087">
    <property type="protein sequence ID" value="MBU3864477.1"/>
    <property type="molecule type" value="Genomic_DNA"/>
</dbReference>